<name>A0A9E8HN10_9ALTE</name>
<accession>A0A9E8HN10</accession>
<dbReference type="KEGG" id="asem:NNL22_06880"/>
<evidence type="ECO:0000313" key="2">
    <source>
        <dbReference type="Proteomes" id="UP001164472"/>
    </source>
</evidence>
<dbReference type="EMBL" id="CP101527">
    <property type="protein sequence ID" value="UZW76302.1"/>
    <property type="molecule type" value="Genomic_DNA"/>
</dbReference>
<proteinExistence type="predicted"/>
<reference evidence="1" key="1">
    <citation type="submission" date="2022-07" db="EMBL/GenBank/DDBJ databases">
        <title>Alkalimarinus sp. nov., isolated from gut of a Alitta virens.</title>
        <authorList>
            <person name="Yang A.I."/>
            <person name="Shin N.-R."/>
        </authorList>
    </citation>
    <scope>NUCLEOTIDE SEQUENCE</scope>
    <source>
        <strain evidence="1">FA028</strain>
    </source>
</reference>
<dbReference type="AlphaFoldDB" id="A0A9E8HN10"/>
<dbReference type="RefSeq" id="WP_251812062.1">
    <property type="nucleotide sequence ID" value="NZ_CP101527.1"/>
</dbReference>
<dbReference type="Proteomes" id="UP001164472">
    <property type="component" value="Chromosome"/>
</dbReference>
<sequence length="264" mass="30411">MTENLWQETIPFELQTTYKLSVGALELYVNLLANEWQFRHSHVTADETKNEKKIQLSTLKKTTRDDLEPMRFIHSTNQDKLQFRPRLANRSIVAKPYMPVFLPSQQTVTIYISTPIWLAIFLEGHKQPLLELPTYKLSDTWFGPKPHIGELSYASRFSGRIDLSALPKRASRIITPVKITNNGNDNLKLEKISIPCDYLTVYCNKNNELWTQTLSILREVDQKKTQVSIEKALHPALESAKKIGEPRVADQSRLLSKTIDMLFS</sequence>
<protein>
    <submittedName>
        <fullName evidence="1">DUF432 domain-containing protein</fullName>
    </submittedName>
</protein>
<keyword evidence="2" id="KW-1185">Reference proteome</keyword>
<evidence type="ECO:0000313" key="1">
    <source>
        <dbReference type="EMBL" id="UZW76302.1"/>
    </source>
</evidence>
<gene>
    <name evidence="1" type="ORF">NNL22_06880</name>
</gene>
<organism evidence="1 2">
    <name type="scientific">Alkalimarinus sediminis</name>
    <dbReference type="NCBI Taxonomy" id="1632866"/>
    <lineage>
        <taxon>Bacteria</taxon>
        <taxon>Pseudomonadati</taxon>
        <taxon>Pseudomonadota</taxon>
        <taxon>Gammaproteobacteria</taxon>
        <taxon>Alteromonadales</taxon>
        <taxon>Alteromonadaceae</taxon>
        <taxon>Alkalimarinus</taxon>
    </lineage>
</organism>